<protein>
    <recommendedName>
        <fullName evidence="3">F-box domain-containing protein</fullName>
    </recommendedName>
</protein>
<evidence type="ECO:0000313" key="2">
    <source>
        <dbReference type="Proteomes" id="UP000320762"/>
    </source>
</evidence>
<dbReference type="Gene3D" id="3.80.10.10">
    <property type="entry name" value="Ribonuclease Inhibitor"/>
    <property type="match status" value="1"/>
</dbReference>
<dbReference type="Proteomes" id="UP000320762">
    <property type="component" value="Unassembled WGS sequence"/>
</dbReference>
<dbReference type="EMBL" id="VDMD01000059">
    <property type="protein sequence ID" value="TRM56765.1"/>
    <property type="molecule type" value="Genomic_DNA"/>
</dbReference>
<sequence>MHHALAIPELQFAIARVCASFESSHAHLYRLSLVSWSWKNIVEPLLWENVDLWDLLYLSPAWTRLTREEDGTRVMHAERAVTASDWEFVSSRSRFTRRLFVNCHGAMDEAVLATLPPAETLFPQLENMTLSAYKPPSFLVSRFLVALIPHTLAHLIIHCASFVLRGIQALVAARCVHLRSLEMTKLAFPADIRSPSPCAAFLESLRDCSELADVDIAFYAFEFRESFLCSLAAYPSLRRLKLEVREEDMEEEPEELGVDHSAFPTSGFPVLQSLEVSAVPWQTVIAALRSIGGGSALTTIIITADVPDYESYHAIVAAIGAAGDPAHLTTISFDGFCTSLARGQPFSVLDVRSLAPLSKFRRLENLDTRGLARSALTNDDCAEIARWWPELTNLSLVTDTSERPSCTLEVMRTFCLCPRLTRLRIALAETE</sequence>
<dbReference type="AlphaFoldDB" id="A0A550BW64"/>
<name>A0A550BW64_9AGAR</name>
<keyword evidence="2" id="KW-1185">Reference proteome</keyword>
<proteinExistence type="predicted"/>
<comment type="caution">
    <text evidence="1">The sequence shown here is derived from an EMBL/GenBank/DDBJ whole genome shotgun (WGS) entry which is preliminary data.</text>
</comment>
<dbReference type="OrthoDB" id="2893568at2759"/>
<accession>A0A550BW64</accession>
<evidence type="ECO:0000313" key="1">
    <source>
        <dbReference type="EMBL" id="TRM56765.1"/>
    </source>
</evidence>
<evidence type="ECO:0008006" key="3">
    <source>
        <dbReference type="Google" id="ProtNLM"/>
    </source>
</evidence>
<dbReference type="InterPro" id="IPR032675">
    <property type="entry name" value="LRR_dom_sf"/>
</dbReference>
<gene>
    <name evidence="1" type="ORF">BD626DRAFT_517618</name>
</gene>
<organism evidence="1 2">
    <name type="scientific">Schizophyllum amplum</name>
    <dbReference type="NCBI Taxonomy" id="97359"/>
    <lineage>
        <taxon>Eukaryota</taxon>
        <taxon>Fungi</taxon>
        <taxon>Dikarya</taxon>
        <taxon>Basidiomycota</taxon>
        <taxon>Agaricomycotina</taxon>
        <taxon>Agaricomycetes</taxon>
        <taxon>Agaricomycetidae</taxon>
        <taxon>Agaricales</taxon>
        <taxon>Schizophyllaceae</taxon>
        <taxon>Schizophyllum</taxon>
    </lineage>
</organism>
<reference evidence="1 2" key="1">
    <citation type="journal article" date="2019" name="New Phytol.">
        <title>Comparative genomics reveals unique wood-decay strategies and fruiting body development in the Schizophyllaceae.</title>
        <authorList>
            <person name="Almasi E."/>
            <person name="Sahu N."/>
            <person name="Krizsan K."/>
            <person name="Balint B."/>
            <person name="Kovacs G.M."/>
            <person name="Kiss B."/>
            <person name="Cseklye J."/>
            <person name="Drula E."/>
            <person name="Henrissat B."/>
            <person name="Nagy I."/>
            <person name="Chovatia M."/>
            <person name="Adam C."/>
            <person name="LaButti K."/>
            <person name="Lipzen A."/>
            <person name="Riley R."/>
            <person name="Grigoriev I.V."/>
            <person name="Nagy L.G."/>
        </authorList>
    </citation>
    <scope>NUCLEOTIDE SEQUENCE [LARGE SCALE GENOMIC DNA]</scope>
    <source>
        <strain evidence="1 2">NL-1724</strain>
    </source>
</reference>